<organism evidence="2 3">
    <name type="scientific">Danionella cerebrum</name>
    <dbReference type="NCBI Taxonomy" id="2873325"/>
    <lineage>
        <taxon>Eukaryota</taxon>
        <taxon>Metazoa</taxon>
        <taxon>Chordata</taxon>
        <taxon>Craniata</taxon>
        <taxon>Vertebrata</taxon>
        <taxon>Euteleostomi</taxon>
        <taxon>Actinopterygii</taxon>
        <taxon>Neopterygii</taxon>
        <taxon>Teleostei</taxon>
        <taxon>Ostariophysi</taxon>
        <taxon>Cypriniformes</taxon>
        <taxon>Danionidae</taxon>
        <taxon>Danioninae</taxon>
        <taxon>Danionella</taxon>
    </lineage>
</organism>
<feature type="region of interest" description="Disordered" evidence="1">
    <location>
        <begin position="45"/>
        <end position="73"/>
    </location>
</feature>
<reference evidence="2 3" key="1">
    <citation type="journal article" date="2019" name="Sci. Data">
        <title>Hybrid genome assembly and annotation of Danionella translucida.</title>
        <authorList>
            <person name="Kadobianskyi M."/>
            <person name="Schulze L."/>
            <person name="Schuelke M."/>
            <person name="Judkewitz B."/>
        </authorList>
    </citation>
    <scope>NUCLEOTIDE SEQUENCE [LARGE SCALE GENOMIC DNA]</scope>
    <source>
        <strain evidence="2 3">Bolton</strain>
    </source>
</reference>
<feature type="non-terminal residue" evidence="2">
    <location>
        <position position="129"/>
    </location>
</feature>
<comment type="caution">
    <text evidence="2">The sequence shown here is derived from an EMBL/GenBank/DDBJ whole genome shotgun (WGS) entry which is preliminary data.</text>
</comment>
<evidence type="ECO:0000313" key="2">
    <source>
        <dbReference type="EMBL" id="TRY91816.1"/>
    </source>
</evidence>
<gene>
    <name evidence="2" type="ORF">DNTS_012448</name>
</gene>
<proteinExistence type="predicted"/>
<dbReference type="Proteomes" id="UP000316079">
    <property type="component" value="Unassembled WGS sequence"/>
</dbReference>
<dbReference type="EMBL" id="SRMA01025713">
    <property type="protein sequence ID" value="TRY91816.1"/>
    <property type="molecule type" value="Genomic_DNA"/>
</dbReference>
<accession>A0A553QPW1</accession>
<feature type="region of interest" description="Disordered" evidence="1">
    <location>
        <begin position="106"/>
        <end position="129"/>
    </location>
</feature>
<protein>
    <submittedName>
        <fullName evidence="2">Uncharacterized protein</fullName>
    </submittedName>
</protein>
<dbReference type="AlphaFoldDB" id="A0A553QPW1"/>
<evidence type="ECO:0000256" key="1">
    <source>
        <dbReference type="SAM" id="MobiDB-lite"/>
    </source>
</evidence>
<name>A0A553QPW1_9TELE</name>
<feature type="compositionally biased region" description="Polar residues" evidence="1">
    <location>
        <begin position="45"/>
        <end position="55"/>
    </location>
</feature>
<evidence type="ECO:0000313" key="3">
    <source>
        <dbReference type="Proteomes" id="UP000316079"/>
    </source>
</evidence>
<sequence>MMTGQPSSCLNVVSSSIIDGPIVHCDCSPQIEVLCCPGESRNAFTSKPTNRSMVSANPKRGETINEECNSGGSEEIRVVTHVPTQNAEQTDAPQQQYGPVLRSSVRRNFTQKTDPSPAMIGAPRKVHKQ</sequence>
<keyword evidence="3" id="KW-1185">Reference proteome</keyword>